<organism evidence="1 2">
    <name type="scientific">Colletotrichum paranaense</name>
    <dbReference type="NCBI Taxonomy" id="1914294"/>
    <lineage>
        <taxon>Eukaryota</taxon>
        <taxon>Fungi</taxon>
        <taxon>Dikarya</taxon>
        <taxon>Ascomycota</taxon>
        <taxon>Pezizomycotina</taxon>
        <taxon>Sordariomycetes</taxon>
        <taxon>Hypocreomycetidae</taxon>
        <taxon>Glomerellales</taxon>
        <taxon>Glomerellaceae</taxon>
        <taxon>Colletotrichum</taxon>
        <taxon>Colletotrichum acutatum species complex</taxon>
    </lineage>
</organism>
<comment type="caution">
    <text evidence="1">The sequence shown here is derived from an EMBL/GenBank/DDBJ whole genome shotgun (WGS) entry which is preliminary data.</text>
</comment>
<dbReference type="EMBL" id="MOPA01000001">
    <property type="protein sequence ID" value="KAK1547701.1"/>
    <property type="molecule type" value="Genomic_DNA"/>
</dbReference>
<evidence type="ECO:0000313" key="2">
    <source>
        <dbReference type="Proteomes" id="UP001241169"/>
    </source>
</evidence>
<proteinExistence type="predicted"/>
<sequence>FLSSDHQLGSANIVPDAAWQAQTLHGQLLNSHRETPALHKISAVTGRRAHLTERTQNHPRRPRRAALNCILGSILVSQLSHGFEDWQRHAVPLVQRDQGAMLLAMRATPPWITATLLPPRQGTRADGCVVGECPFSCLGEEKTADPIKPPTLWVFWRVAPRSSSREDVPSAPPCGFSGHKISIKGPPAPEPDAYWLAESLAAESLSPLCGMPEPRTRHEKKLGVMQQPVSRSESRGKHMVTCCIVSSSAYGRVLRRVTASHYPRGAEMCRVVGADLAAATFPPGLSSTWHESQLEKVYTIQLLVMAKVERLTTSRELETQLALGPISTRLRVPLKDQQNQ</sequence>
<protein>
    <submittedName>
        <fullName evidence="1">Uncharacterized protein</fullName>
    </submittedName>
</protein>
<feature type="non-terminal residue" evidence="1">
    <location>
        <position position="1"/>
    </location>
</feature>
<accession>A0ABQ9T952</accession>
<dbReference type="RefSeq" id="XP_060356814.1">
    <property type="nucleotide sequence ID" value="XM_060485957.1"/>
</dbReference>
<reference evidence="1 2" key="1">
    <citation type="submission" date="2016-10" db="EMBL/GenBank/DDBJ databases">
        <title>The genome sequence of Colletotrichum fioriniae PJ7.</title>
        <authorList>
            <person name="Baroncelli R."/>
        </authorList>
    </citation>
    <scope>NUCLEOTIDE SEQUENCE [LARGE SCALE GENOMIC DNA]</scope>
    <source>
        <strain evidence="1 2">IMI 384185</strain>
    </source>
</reference>
<name>A0ABQ9T952_9PEZI</name>
<gene>
    <name evidence="1" type="ORF">CPAR01_01668</name>
</gene>
<dbReference type="Proteomes" id="UP001241169">
    <property type="component" value="Unassembled WGS sequence"/>
</dbReference>
<keyword evidence="2" id="KW-1185">Reference proteome</keyword>
<dbReference type="GeneID" id="85369856"/>
<evidence type="ECO:0000313" key="1">
    <source>
        <dbReference type="EMBL" id="KAK1547701.1"/>
    </source>
</evidence>